<name>A0A0H5QEA6_9ZZZZ</name>
<evidence type="ECO:0000256" key="1">
    <source>
        <dbReference type="SAM" id="MobiDB-lite"/>
    </source>
</evidence>
<evidence type="ECO:0008006" key="3">
    <source>
        <dbReference type="Google" id="ProtNLM"/>
    </source>
</evidence>
<evidence type="ECO:0000313" key="2">
    <source>
        <dbReference type="EMBL" id="CRY94442.1"/>
    </source>
</evidence>
<reference evidence="2" key="2">
    <citation type="submission" date="2015-07" db="EMBL/GenBank/DDBJ databases">
        <title>Plasmids, circular viruses and viroids from rat gut.</title>
        <authorList>
            <person name="Jorgensen T.J."/>
            <person name="Hansen M.A."/>
            <person name="Xu Z."/>
            <person name="Tabak M.A."/>
            <person name="Sorensen S.J."/>
            <person name="Hansen L.H."/>
        </authorList>
    </citation>
    <scope>NUCLEOTIDE SEQUENCE</scope>
    <source>
        <plasmid evidence="2">pRGRH0253</plasmid>
    </source>
</reference>
<reference evidence="2" key="1">
    <citation type="submission" date="2015-06" db="EMBL/GenBank/DDBJ databases">
        <authorList>
            <person name="Joergensen T."/>
        </authorList>
    </citation>
    <scope>NUCLEOTIDE SEQUENCE</scope>
    <source>
        <plasmid evidence="2">pRGRH0253</plasmid>
    </source>
</reference>
<dbReference type="AlphaFoldDB" id="A0A0H5QEA6"/>
<sequence>MKELSVTITFGMGNEAHNHDLEYRETLEHVHAREDGVVELLPYRPYRDQINELMRPYIDEYNAERDRRLQAAWDRYNAGELKTKPRKRDYKHMDYDYYSQHENDEYYNQKEKRKEPLPIFRSIILGIGDKADRKKGRITEAQAIKIFREAVADFQKDNPALHVLGAAVHLDEVGFYHCHLDFKPLYDKTAADSRGLSAGISFEEALEQCGYSPEQSIINGRDKAPIRFNGLRNKMYRNMERAMAGEGLRLQYGVSAQKEPGKDSSHNQALEDWQAIQDAARDLQHQKNVALEVISLDEVSPEDLKRATAAVQRMANTLQEVADSPRTIDRKGYKVSFRLFDQLQTMLRSLQKAMAYLVHQIDALKEKLEYYRPFEQRAQKAEAEAAQLRRERFSSAEARSRLENENRRLQRENDAQRRFMETVKEREGRSMLDAYEARKAAQKRSQEWSR</sequence>
<dbReference type="Pfam" id="PF01076">
    <property type="entry name" value="Mob_Pre"/>
    <property type="match status" value="1"/>
</dbReference>
<keyword evidence="2" id="KW-0614">Plasmid</keyword>
<accession>A0A0H5QEA6</accession>
<proteinExistence type="predicted"/>
<dbReference type="GO" id="GO:0006310">
    <property type="term" value="P:DNA recombination"/>
    <property type="evidence" value="ECO:0007669"/>
    <property type="project" value="InterPro"/>
</dbReference>
<feature type="region of interest" description="Disordered" evidence="1">
    <location>
        <begin position="394"/>
        <end position="415"/>
    </location>
</feature>
<dbReference type="EMBL" id="LN852926">
    <property type="protein sequence ID" value="CRY94442.1"/>
    <property type="molecule type" value="Genomic_DNA"/>
</dbReference>
<protein>
    <recommendedName>
        <fullName evidence="3">Plasmid recombination enzyme</fullName>
    </recommendedName>
</protein>
<dbReference type="InterPro" id="IPR001668">
    <property type="entry name" value="Mob_Pre"/>
</dbReference>
<organism evidence="2">
    <name type="scientific">uncultured prokaryote</name>
    <dbReference type="NCBI Taxonomy" id="198431"/>
    <lineage>
        <taxon>unclassified sequences</taxon>
        <taxon>environmental samples</taxon>
    </lineage>
</organism>
<dbReference type="Gene3D" id="3.30.930.30">
    <property type="match status" value="1"/>
</dbReference>
<geneLocation type="plasmid" evidence="2">
    <name>pRGRH0253</name>
</geneLocation>
<dbReference type="GO" id="GO:0003677">
    <property type="term" value="F:DNA binding"/>
    <property type="evidence" value="ECO:0007669"/>
    <property type="project" value="InterPro"/>
</dbReference>